<keyword evidence="1" id="KW-1133">Transmembrane helix</keyword>
<sequence length="107" mass="12063">MDHTTEQGRTNAIISYLTIIGAIIAMIQNSEKKNPFASFHIRQALGIELTFFALGYPVGSFDNWTVTMAFYIFFFVLWAFGFVSALQGQYGIIPILGPLFQKLFKTV</sequence>
<dbReference type="RefSeq" id="WP_108778633.1">
    <property type="nucleotide sequence ID" value="NZ_CP029186.1"/>
</dbReference>
<evidence type="ECO:0000313" key="3">
    <source>
        <dbReference type="Proteomes" id="UP000244929"/>
    </source>
</evidence>
<evidence type="ECO:0000313" key="2">
    <source>
        <dbReference type="EMBL" id="AWH85931.1"/>
    </source>
</evidence>
<organism evidence="2 3">
    <name type="scientific">Flavobacterium album</name>
    <dbReference type="NCBI Taxonomy" id="2175091"/>
    <lineage>
        <taxon>Bacteria</taxon>
        <taxon>Pseudomonadati</taxon>
        <taxon>Bacteroidota</taxon>
        <taxon>Flavobacteriia</taxon>
        <taxon>Flavobacteriales</taxon>
        <taxon>Flavobacteriaceae</taxon>
        <taxon>Flavobacterium</taxon>
    </lineage>
</organism>
<keyword evidence="1" id="KW-0472">Membrane</keyword>
<dbReference type="OrthoDB" id="6400719at2"/>
<reference evidence="2 3" key="1">
    <citation type="submission" date="2018-04" db="EMBL/GenBank/DDBJ databases">
        <title>Genome sequencing of Flavobacterium sp. HYN0059.</title>
        <authorList>
            <person name="Yi H."/>
            <person name="Baek C."/>
        </authorList>
    </citation>
    <scope>NUCLEOTIDE SEQUENCE [LARGE SCALE GENOMIC DNA]</scope>
    <source>
        <strain evidence="2 3">HYN0059</strain>
    </source>
</reference>
<proteinExistence type="predicted"/>
<dbReference type="EMBL" id="CP029186">
    <property type="protein sequence ID" value="AWH85931.1"/>
    <property type="molecule type" value="Genomic_DNA"/>
</dbReference>
<dbReference type="Proteomes" id="UP000244929">
    <property type="component" value="Chromosome"/>
</dbReference>
<evidence type="ECO:0000256" key="1">
    <source>
        <dbReference type="SAM" id="Phobius"/>
    </source>
</evidence>
<feature type="transmembrane region" description="Helical" evidence="1">
    <location>
        <begin position="12"/>
        <end position="27"/>
    </location>
</feature>
<dbReference type="AlphaFoldDB" id="A0A2S1R084"/>
<name>A0A2S1R084_9FLAO</name>
<accession>A0A2S1R084</accession>
<keyword evidence="3" id="KW-1185">Reference proteome</keyword>
<protein>
    <recommendedName>
        <fullName evidence="4">DUF4870 domain-containing protein</fullName>
    </recommendedName>
</protein>
<gene>
    <name evidence="2" type="ORF">HYN59_12805</name>
</gene>
<feature type="transmembrane region" description="Helical" evidence="1">
    <location>
        <begin position="64"/>
        <end position="86"/>
    </location>
</feature>
<dbReference type="KEGG" id="falb:HYN59_12805"/>
<keyword evidence="1" id="KW-0812">Transmembrane</keyword>
<evidence type="ECO:0008006" key="4">
    <source>
        <dbReference type="Google" id="ProtNLM"/>
    </source>
</evidence>